<feature type="compositionally biased region" description="Basic and acidic residues" evidence="1">
    <location>
        <begin position="406"/>
        <end position="417"/>
    </location>
</feature>
<evidence type="ECO:0000259" key="2">
    <source>
        <dbReference type="PROSITE" id="PS50994"/>
    </source>
</evidence>
<gene>
    <name evidence="3" type="ORF">J5V48_09560</name>
</gene>
<protein>
    <submittedName>
        <fullName evidence="3">DDE-type integrase/transposase/recombinase</fullName>
    </submittedName>
</protein>
<dbReference type="PANTHER" id="PTHR35004:SF6">
    <property type="entry name" value="TRANSPOSASE"/>
    <property type="match status" value="1"/>
</dbReference>
<dbReference type="RefSeq" id="WP_219938390.1">
    <property type="nucleotide sequence ID" value="NZ_JAGFNY010000065.1"/>
</dbReference>
<dbReference type="InterPro" id="IPR009057">
    <property type="entry name" value="Homeodomain-like_sf"/>
</dbReference>
<dbReference type="PROSITE" id="PS50994">
    <property type="entry name" value="INTEGRASE"/>
    <property type="match status" value="1"/>
</dbReference>
<sequence>MKRTAILAPILSLNPSKEQYQLELRQKIKEVALENNLSANTVKNWLKRYQADATHGLCPRYRGSNTKAATNQQVHDCVEKLCELRVANEYLSVQDLIDCLESEHPNWKGLLKRSTAQRYLQAKGLSKADLANTEKLAKGKYYNRFQHDEPLDLVQGDIKYGPSSNVYDEDGLLVKVYLVAWIDDRTRKILSAGFFTNQMQYTVNSTMRALITKYGRPRAVYMDNGKVYVSHSLSFIFKSLGIKEKHAPIRAAAAKGKIERFNRTIDSLFNQIKAFPRISFNKCNELCQAWIEDYNNKVHSALNGKTPNEVFNALYDKQRALFPPAELMDSAFLTTTMRKIKKDGTISVFGKTWVIPDHIACVHSEVEVITARTGAPLEAPELLLENLSSLPLKELTMNAYGNRGDSPNRAKPDYEVKEENKGALLKKIAREKQKAEGSFTTEEEFQQQFASELEQDIKVSPAVAQKQAKQKKKAHKKEQGAGTTSTAATTTASNLSTTLSIDPLDVFSTLTSKESQA</sequence>
<keyword evidence="4" id="KW-1185">Reference proteome</keyword>
<feature type="region of interest" description="Disordered" evidence="1">
    <location>
        <begin position="398"/>
        <end position="417"/>
    </location>
</feature>
<name>A0ABS7DIK6_9GAMM</name>
<proteinExistence type="predicted"/>
<feature type="compositionally biased region" description="Low complexity" evidence="1">
    <location>
        <begin position="480"/>
        <end position="495"/>
    </location>
</feature>
<organism evidence="3 4">
    <name type="scientific">Succinivibrio faecicola</name>
    <dbReference type="NCBI Taxonomy" id="2820300"/>
    <lineage>
        <taxon>Bacteria</taxon>
        <taxon>Pseudomonadati</taxon>
        <taxon>Pseudomonadota</taxon>
        <taxon>Gammaproteobacteria</taxon>
        <taxon>Aeromonadales</taxon>
        <taxon>Succinivibrionaceae</taxon>
        <taxon>Succinivibrio</taxon>
    </lineage>
</organism>
<dbReference type="Pfam" id="PF00665">
    <property type="entry name" value="rve"/>
    <property type="match status" value="1"/>
</dbReference>
<comment type="caution">
    <text evidence="3">The sequence shown here is derived from an EMBL/GenBank/DDBJ whole genome shotgun (WGS) entry which is preliminary data.</text>
</comment>
<dbReference type="SUPFAM" id="SSF46689">
    <property type="entry name" value="Homeodomain-like"/>
    <property type="match status" value="1"/>
</dbReference>
<evidence type="ECO:0000313" key="3">
    <source>
        <dbReference type="EMBL" id="MBW7571135.1"/>
    </source>
</evidence>
<evidence type="ECO:0000256" key="1">
    <source>
        <dbReference type="SAM" id="MobiDB-lite"/>
    </source>
</evidence>
<dbReference type="InterPro" id="IPR001584">
    <property type="entry name" value="Integrase_cat-core"/>
</dbReference>
<feature type="domain" description="Integrase catalytic" evidence="2">
    <location>
        <begin position="146"/>
        <end position="315"/>
    </location>
</feature>
<dbReference type="InterPro" id="IPR012337">
    <property type="entry name" value="RNaseH-like_sf"/>
</dbReference>
<dbReference type="SUPFAM" id="SSF53098">
    <property type="entry name" value="Ribonuclease H-like"/>
    <property type="match status" value="1"/>
</dbReference>
<evidence type="ECO:0000313" key="4">
    <source>
        <dbReference type="Proteomes" id="UP000731465"/>
    </source>
</evidence>
<dbReference type="InterPro" id="IPR036397">
    <property type="entry name" value="RNaseH_sf"/>
</dbReference>
<dbReference type="Proteomes" id="UP000731465">
    <property type="component" value="Unassembled WGS sequence"/>
</dbReference>
<dbReference type="Gene3D" id="3.30.420.10">
    <property type="entry name" value="Ribonuclease H-like superfamily/Ribonuclease H"/>
    <property type="match status" value="1"/>
</dbReference>
<accession>A0ABS7DIK6</accession>
<dbReference type="PANTHER" id="PTHR35004">
    <property type="entry name" value="TRANSPOSASE RV3428C-RELATED"/>
    <property type="match status" value="1"/>
</dbReference>
<reference evidence="3 4" key="1">
    <citation type="submission" date="2021-03" db="EMBL/GenBank/DDBJ databases">
        <title>Succinivibrio sp. nov. isolated from feces of cow.</title>
        <authorList>
            <person name="Choi J.-Y."/>
        </authorList>
    </citation>
    <scope>NUCLEOTIDE SEQUENCE [LARGE SCALE GENOMIC DNA]</scope>
    <source>
        <strain evidence="3 4">AGMB01872</strain>
    </source>
</reference>
<dbReference type="EMBL" id="JAGFNY010000065">
    <property type="protein sequence ID" value="MBW7571135.1"/>
    <property type="molecule type" value="Genomic_DNA"/>
</dbReference>
<feature type="region of interest" description="Disordered" evidence="1">
    <location>
        <begin position="461"/>
        <end position="495"/>
    </location>
</feature>